<evidence type="ECO:0008006" key="5">
    <source>
        <dbReference type="Google" id="ProtNLM"/>
    </source>
</evidence>
<keyword evidence="2" id="KW-0472">Membrane</keyword>
<evidence type="ECO:0000313" key="3">
    <source>
        <dbReference type="EMBL" id="KTT21056.1"/>
    </source>
</evidence>
<keyword evidence="2" id="KW-0812">Transmembrane</keyword>
<dbReference type="AlphaFoldDB" id="A0A147GTY2"/>
<comment type="caution">
    <text evidence="3">The sequence shown here is derived from an EMBL/GenBank/DDBJ whole genome shotgun (WGS) entry which is preliminary data.</text>
</comment>
<dbReference type="Gene3D" id="1.10.10.1150">
    <property type="entry name" value="Coenzyme PQQ synthesis protein D (PqqD)"/>
    <property type="match status" value="1"/>
</dbReference>
<dbReference type="EMBL" id="LDSL01000073">
    <property type="protein sequence ID" value="KTT21056.1"/>
    <property type="molecule type" value="Genomic_DNA"/>
</dbReference>
<evidence type="ECO:0000256" key="2">
    <source>
        <dbReference type="SAM" id="Phobius"/>
    </source>
</evidence>
<gene>
    <name evidence="3" type="ORF">NS331_12745</name>
</gene>
<feature type="transmembrane region" description="Helical" evidence="2">
    <location>
        <begin position="363"/>
        <end position="384"/>
    </location>
</feature>
<reference evidence="3 4" key="1">
    <citation type="journal article" date="2016" name="Front. Microbiol.">
        <title>Genomic Resource of Rice Seed Associated Bacteria.</title>
        <authorList>
            <person name="Midha S."/>
            <person name="Bansal K."/>
            <person name="Sharma S."/>
            <person name="Kumar N."/>
            <person name="Patil P.P."/>
            <person name="Chaudhry V."/>
            <person name="Patil P.B."/>
        </authorList>
    </citation>
    <scope>NUCLEOTIDE SEQUENCE [LARGE SCALE GENOMIC DNA]</scope>
    <source>
        <strain evidence="3 4">NS331</strain>
    </source>
</reference>
<dbReference type="RefSeq" id="WP_058642365.1">
    <property type="nucleotide sequence ID" value="NZ_LDSL01000073.1"/>
</dbReference>
<feature type="transmembrane region" description="Helical" evidence="2">
    <location>
        <begin position="289"/>
        <end position="306"/>
    </location>
</feature>
<keyword evidence="4" id="KW-1185">Reference proteome</keyword>
<feature type="transmembrane region" description="Helical" evidence="2">
    <location>
        <begin position="257"/>
        <end position="277"/>
    </location>
</feature>
<dbReference type="Pfam" id="PF05402">
    <property type="entry name" value="PqqD"/>
    <property type="match status" value="1"/>
</dbReference>
<feature type="transmembrane region" description="Helical" evidence="2">
    <location>
        <begin position="390"/>
        <end position="413"/>
    </location>
</feature>
<name>A0A147GTY2_9BURK</name>
<feature type="transmembrane region" description="Helical" evidence="2">
    <location>
        <begin position="433"/>
        <end position="449"/>
    </location>
</feature>
<proteinExistence type="predicted"/>
<protein>
    <recommendedName>
        <fullName evidence="5">Peptide zinc metalloprotease protein</fullName>
    </recommendedName>
</protein>
<evidence type="ECO:0000313" key="4">
    <source>
        <dbReference type="Proteomes" id="UP000072741"/>
    </source>
</evidence>
<feature type="transmembrane region" description="Helical" evidence="2">
    <location>
        <begin position="196"/>
        <end position="214"/>
    </location>
</feature>
<dbReference type="Proteomes" id="UP000072741">
    <property type="component" value="Unassembled WGS sequence"/>
</dbReference>
<dbReference type="InterPro" id="IPR041881">
    <property type="entry name" value="PqqD_sf"/>
</dbReference>
<dbReference type="InterPro" id="IPR008792">
    <property type="entry name" value="PQQD"/>
</dbReference>
<dbReference type="SUPFAM" id="SSF111369">
    <property type="entry name" value="HlyD-like secretion proteins"/>
    <property type="match status" value="1"/>
</dbReference>
<organism evidence="3 4">
    <name type="scientific">Pseudacidovorax intermedius</name>
    <dbReference type="NCBI Taxonomy" id="433924"/>
    <lineage>
        <taxon>Bacteria</taxon>
        <taxon>Pseudomonadati</taxon>
        <taxon>Pseudomonadota</taxon>
        <taxon>Betaproteobacteria</taxon>
        <taxon>Burkholderiales</taxon>
        <taxon>Comamonadaceae</taxon>
        <taxon>Pseudacidovorax</taxon>
    </lineage>
</organism>
<sequence>MSGDSPRWHRVAALRPRLPRQLCVRRQQVRGETWFLLADTGARRSVRLNAAAYDIAARLDGRRSVQAVWEQLLEGRREPPTQEEVVDLLARLDAAGLLRFDGEAPRLRLDPGEAPAPGEESADGATARAPRSLLAWRLRLADPARLLDRLAPLQRVFSPAGAVLWLAAVAALLVLAAQHGPELVAHGREWLATPRYVLLALLAYLPLKLVHELAHGLAVRRWGGTVHDAGVTLVMGLPLPWMDASASTLFVRRRQRILVAAAGMMAELAVAAVALPLWLWLPDGPGRDLAFVLLFVAGVSTLVFNANPLQRLDGYHIATELLALPNLATRSRGWWLAQLRRHLLRREEEAEALRPTPGEAPWLAAYAPLSWLYGLAIVAWTVLWLGSVSLLLGVGSAVLLGWQMALRPLLALLGRLRTAAQARPSSARRWRRLALGSVAALVALLAVPLPRHALVQGVVWPPEQAQLRADEAGFVRELRVADGTEVPAGAVVLLLENPALQTQLERQDWRIAALEAELVQSLPGDGALPVPGAPERRSGDLQAELAAARHAQARLRERIAALAVRSRSAGRVALLQPQAGDLAGRWLAQGALVGQVLGGAPPTVRVALPESEADALAEAQPEAGVRLAAAPGRAHDARLVRDSLGAVARLPSAALSERHGGPVPTDPKDGDDLVPLRPVVLLDVQLDRPPAAGTARLGERAWVRLDLGFAPLGWRTVQAIWRGWSQRLNPQF</sequence>
<feature type="transmembrane region" description="Helical" evidence="2">
    <location>
        <begin position="156"/>
        <end position="176"/>
    </location>
</feature>
<accession>A0A147GTY2</accession>
<feature type="region of interest" description="Disordered" evidence="1">
    <location>
        <begin position="106"/>
        <end position="127"/>
    </location>
</feature>
<evidence type="ECO:0000256" key="1">
    <source>
        <dbReference type="SAM" id="MobiDB-lite"/>
    </source>
</evidence>
<keyword evidence="2" id="KW-1133">Transmembrane helix</keyword>